<dbReference type="PROSITE" id="PS50930">
    <property type="entry name" value="HTH_LYTTR"/>
    <property type="match status" value="1"/>
</dbReference>
<evidence type="ECO:0000259" key="3">
    <source>
        <dbReference type="PROSITE" id="PS50930"/>
    </source>
</evidence>
<dbReference type="PANTHER" id="PTHR37299">
    <property type="entry name" value="TRANSCRIPTIONAL REGULATOR-RELATED"/>
    <property type="match status" value="1"/>
</dbReference>
<dbReference type="InterPro" id="IPR011006">
    <property type="entry name" value="CheY-like_superfamily"/>
</dbReference>
<evidence type="ECO:0000259" key="2">
    <source>
        <dbReference type="PROSITE" id="PS50110"/>
    </source>
</evidence>
<dbReference type="EMBL" id="JAIRAU010000056">
    <property type="protein sequence ID" value="MBZ5715326.1"/>
    <property type="molecule type" value="Genomic_DNA"/>
</dbReference>
<dbReference type="Pfam" id="PF00072">
    <property type="entry name" value="Response_reg"/>
    <property type="match status" value="1"/>
</dbReference>
<evidence type="ECO:0000313" key="4">
    <source>
        <dbReference type="EMBL" id="MBZ5715326.1"/>
    </source>
</evidence>
<dbReference type="PROSITE" id="PS50110">
    <property type="entry name" value="RESPONSE_REGULATORY"/>
    <property type="match status" value="1"/>
</dbReference>
<evidence type="ECO:0000313" key="5">
    <source>
        <dbReference type="Proteomes" id="UP001139031"/>
    </source>
</evidence>
<dbReference type="Gene3D" id="2.40.50.1020">
    <property type="entry name" value="LytTr DNA-binding domain"/>
    <property type="match status" value="1"/>
</dbReference>
<dbReference type="InterPro" id="IPR001789">
    <property type="entry name" value="Sig_transdc_resp-reg_receiver"/>
</dbReference>
<keyword evidence="1" id="KW-0597">Phosphoprotein</keyword>
<dbReference type="Pfam" id="PF04397">
    <property type="entry name" value="LytTR"/>
    <property type="match status" value="1"/>
</dbReference>
<feature type="domain" description="Response regulatory" evidence="2">
    <location>
        <begin position="9"/>
        <end position="122"/>
    </location>
</feature>
<dbReference type="InterPro" id="IPR007492">
    <property type="entry name" value="LytTR_DNA-bd_dom"/>
</dbReference>
<dbReference type="SMART" id="SM00850">
    <property type="entry name" value="LytTR"/>
    <property type="match status" value="1"/>
</dbReference>
<dbReference type="RefSeq" id="WP_224197067.1">
    <property type="nucleotide sequence ID" value="NZ_JAIRAU010000056.1"/>
</dbReference>
<dbReference type="Gene3D" id="3.40.50.2300">
    <property type="match status" value="1"/>
</dbReference>
<evidence type="ECO:0000256" key="1">
    <source>
        <dbReference type="PROSITE-ProRule" id="PRU00169"/>
    </source>
</evidence>
<dbReference type="Proteomes" id="UP001139031">
    <property type="component" value="Unassembled WGS sequence"/>
</dbReference>
<comment type="caution">
    <text evidence="4">The sequence shown here is derived from an EMBL/GenBank/DDBJ whole genome shotgun (WGS) entry which is preliminary data.</text>
</comment>
<gene>
    <name evidence="4" type="ORF">K7C98_39335</name>
</gene>
<keyword evidence="5" id="KW-1185">Reference proteome</keyword>
<reference evidence="4" key="1">
    <citation type="submission" date="2021-08" db="EMBL/GenBank/DDBJ databases">
        <authorList>
            <person name="Stevens D.C."/>
        </authorList>
    </citation>
    <scope>NUCLEOTIDE SEQUENCE</scope>
    <source>
        <strain evidence="4">DSM 53165</strain>
    </source>
</reference>
<name>A0ABS7U4I5_9BACT</name>
<organism evidence="4 5">
    <name type="scientific">Nannocystis pusilla</name>
    <dbReference type="NCBI Taxonomy" id="889268"/>
    <lineage>
        <taxon>Bacteria</taxon>
        <taxon>Pseudomonadati</taxon>
        <taxon>Myxococcota</taxon>
        <taxon>Polyangia</taxon>
        <taxon>Nannocystales</taxon>
        <taxon>Nannocystaceae</taxon>
        <taxon>Nannocystis</taxon>
    </lineage>
</organism>
<protein>
    <submittedName>
        <fullName evidence="4">Response regulator</fullName>
    </submittedName>
</protein>
<accession>A0ABS7U4I5</accession>
<dbReference type="InterPro" id="IPR046947">
    <property type="entry name" value="LytR-like"/>
</dbReference>
<sequence length="265" mass="29655">MLERNPPIRTLIVDDEPLAREGIRLLLKQDADIEVIGEVGSGREAAAQIEALRPDLVFLDVQMPECTGFQVLAALPPASVPGVVFVTAFDRYALQAFEVHALDYLLKPFDDERFYEALRRAKAHLQVAQVEDLRRQLAALLADVGEARGPAPAAAIQPAERLAIKDGSRVVFLRADEIDWIEAADYYVQIHAGPKSYLHRETMQSLERRLDPAQFVRIHRSAIVNRRRIRELRSGGRREAVVVLEGGATLKVARSQRDKIASLRV</sequence>
<feature type="modified residue" description="4-aspartylphosphate" evidence="1">
    <location>
        <position position="60"/>
    </location>
</feature>
<dbReference type="SUPFAM" id="SSF52172">
    <property type="entry name" value="CheY-like"/>
    <property type="match status" value="1"/>
</dbReference>
<dbReference type="SMART" id="SM00448">
    <property type="entry name" value="REC"/>
    <property type="match status" value="1"/>
</dbReference>
<proteinExistence type="predicted"/>
<dbReference type="PANTHER" id="PTHR37299:SF1">
    <property type="entry name" value="STAGE 0 SPORULATION PROTEIN A HOMOLOG"/>
    <property type="match status" value="1"/>
</dbReference>
<feature type="domain" description="HTH LytTR-type" evidence="3">
    <location>
        <begin position="162"/>
        <end position="265"/>
    </location>
</feature>